<dbReference type="Proteomes" id="UP001592582">
    <property type="component" value="Unassembled WGS sequence"/>
</dbReference>
<comment type="caution">
    <text evidence="1">The sequence shown here is derived from an EMBL/GenBank/DDBJ whole genome shotgun (WGS) entry which is preliminary data.</text>
</comment>
<dbReference type="SUPFAM" id="SSF51989">
    <property type="entry name" value="Glycosyl hydrolases family 6, cellulases"/>
    <property type="match status" value="1"/>
</dbReference>
<dbReference type="PROSITE" id="PS00655">
    <property type="entry name" value="GLYCOSYL_HYDROL_F6_1"/>
    <property type="match status" value="1"/>
</dbReference>
<organism evidence="1 2">
    <name type="scientific">Streptacidiphilus alkalitolerans</name>
    <dbReference type="NCBI Taxonomy" id="3342712"/>
    <lineage>
        <taxon>Bacteria</taxon>
        <taxon>Bacillati</taxon>
        <taxon>Actinomycetota</taxon>
        <taxon>Actinomycetes</taxon>
        <taxon>Kitasatosporales</taxon>
        <taxon>Streptomycetaceae</taxon>
        <taxon>Streptacidiphilus</taxon>
    </lineage>
</organism>
<dbReference type="Pfam" id="PF01341">
    <property type="entry name" value="Glyco_hydro_6"/>
    <property type="match status" value="1"/>
</dbReference>
<dbReference type="InterPro" id="IPR016288">
    <property type="entry name" value="Beta_cellobiohydrolase"/>
</dbReference>
<dbReference type="Gene3D" id="3.20.20.40">
    <property type="entry name" value="1, 4-beta cellobiohydrolase"/>
    <property type="match status" value="1"/>
</dbReference>
<protein>
    <submittedName>
        <fullName evidence="1">Glycoside hydrolase family 6 protein</fullName>
    </submittedName>
</protein>
<dbReference type="PIRSF" id="PIRSF001100">
    <property type="entry name" value="Beta_cellobiohydrolase"/>
    <property type="match status" value="1"/>
</dbReference>
<dbReference type="PANTHER" id="PTHR34876:SF4">
    <property type="entry name" value="1,4-BETA-D-GLUCAN CELLOBIOHYDROLASE C-RELATED"/>
    <property type="match status" value="1"/>
</dbReference>
<dbReference type="EMBL" id="JBHEZX010000001">
    <property type="protein sequence ID" value="MFC1408380.1"/>
    <property type="molecule type" value="Genomic_DNA"/>
</dbReference>
<sequence length="410" mass="42293">MEALPYLRSKPLLTALAALAAVVGLGAGPASAAGAAPRPAAAAAHTLPAGSRFFVDPGSKAAAQALTDLKAGRLKDALTMAELASWPVAQWFNGTAAPATTTHDMAVLQAKAVLAHQVPVAVAYNIPGRDCAQYSAGGAATSADYAAWINALAAGIGSHRTVVVLEPDGLALSPAYCGGTAQQQTDRLDQLNAAVDRLEQQPGALVYLDGGHSAWQNVGTQAQLLLQAGVSRAQGFFLNVSNYQTDADLTRYGTEVAQCTWYLQHTAGASADDCANQYWPAADADAWYSAHVPAGVPLPHFVIDSSRNGQGPWTPAAGTYTGDPQTWCNPPGRGLGTRPTADTGVPLLDAFLWIKVPGESDGSCTRGTAGPADPEYGSTDPAAGVWWPAQALGLARTAAPALRFNLAPFD</sequence>
<evidence type="ECO:0000313" key="2">
    <source>
        <dbReference type="Proteomes" id="UP001592582"/>
    </source>
</evidence>
<keyword evidence="1" id="KW-0378">Hydrolase</keyword>
<dbReference type="InterPro" id="IPR001524">
    <property type="entry name" value="Glyco_hydro_6_CS"/>
</dbReference>
<dbReference type="PRINTS" id="PR00733">
    <property type="entry name" value="GLHYDRLASE6"/>
</dbReference>
<dbReference type="GO" id="GO:0016787">
    <property type="term" value="F:hydrolase activity"/>
    <property type="evidence" value="ECO:0007669"/>
    <property type="project" value="UniProtKB-KW"/>
</dbReference>
<accession>A0ABV6V3U0</accession>
<proteinExistence type="predicted"/>
<keyword evidence="2" id="KW-1185">Reference proteome</keyword>
<name>A0ABV6V3U0_9ACTN</name>
<dbReference type="InterPro" id="IPR036434">
    <property type="entry name" value="Beta_cellobiohydrolase_sf"/>
</dbReference>
<gene>
    <name evidence="1" type="ORF">ACEZDG_03680</name>
</gene>
<evidence type="ECO:0000313" key="1">
    <source>
        <dbReference type="EMBL" id="MFC1408380.1"/>
    </source>
</evidence>
<reference evidence="1 2" key="1">
    <citation type="submission" date="2024-09" db="EMBL/GenBank/DDBJ databases">
        <authorList>
            <person name="Lee S.D."/>
        </authorList>
    </citation>
    <scope>NUCLEOTIDE SEQUENCE [LARGE SCALE GENOMIC DNA]</scope>
    <source>
        <strain evidence="1 2">N1-1</strain>
    </source>
</reference>
<dbReference type="PANTHER" id="PTHR34876">
    <property type="match status" value="1"/>
</dbReference>